<dbReference type="SUPFAM" id="SSF50199">
    <property type="entry name" value="Staphylococcal nuclease"/>
    <property type="match status" value="1"/>
</dbReference>
<name>A0A2K9NJI4_9PROT</name>
<evidence type="ECO:0000313" key="1">
    <source>
        <dbReference type="EMBL" id="AUN32756.1"/>
    </source>
</evidence>
<dbReference type="Gene3D" id="2.40.50.90">
    <property type="match status" value="1"/>
</dbReference>
<proteinExistence type="predicted"/>
<organism evidence="1 2">
    <name type="scientific">Niveispirillum cyanobacteriorum</name>
    <dbReference type="NCBI Taxonomy" id="1612173"/>
    <lineage>
        <taxon>Bacteria</taxon>
        <taxon>Pseudomonadati</taxon>
        <taxon>Pseudomonadota</taxon>
        <taxon>Alphaproteobacteria</taxon>
        <taxon>Rhodospirillales</taxon>
        <taxon>Azospirillaceae</taxon>
        <taxon>Niveispirillum</taxon>
    </lineage>
</organism>
<gene>
    <name evidence="1" type="ORF">C0V82_20835</name>
</gene>
<dbReference type="AlphaFoldDB" id="A0A2K9NJI4"/>
<reference evidence="1 2" key="1">
    <citation type="submission" date="2017-12" db="EMBL/GenBank/DDBJ databases">
        <title>Genomes of bacteria within cyanobacterial aggregates.</title>
        <authorList>
            <person name="Cai H."/>
        </authorList>
    </citation>
    <scope>NUCLEOTIDE SEQUENCE [LARGE SCALE GENOMIC DNA]</scope>
    <source>
        <strain evidence="1 2">TH16</strain>
    </source>
</reference>
<evidence type="ECO:0000313" key="2">
    <source>
        <dbReference type="Proteomes" id="UP000234752"/>
    </source>
</evidence>
<dbReference type="Proteomes" id="UP000234752">
    <property type="component" value="Chromosome eg_2"/>
</dbReference>
<dbReference type="KEGG" id="ncb:C0V82_20835"/>
<dbReference type="EMBL" id="CP025612">
    <property type="protein sequence ID" value="AUN32756.1"/>
    <property type="molecule type" value="Genomic_DNA"/>
</dbReference>
<accession>A0A2K9NJI4</accession>
<dbReference type="InterPro" id="IPR035437">
    <property type="entry name" value="SNase_OB-fold_sf"/>
</dbReference>
<keyword evidence="2" id="KW-1185">Reference proteome</keyword>
<protein>
    <submittedName>
        <fullName evidence="1">Uncharacterized protein</fullName>
    </submittedName>
</protein>
<sequence length="185" mass="19997">MSGSGREKVPPFDRNHDVTEGFAMKLFKIAVPVLVLVGIGTGVFIYWSQGRVEQEGPATVIAADLIEIAGVRHRLAGIVVPLADQQCVDRKGQTWPCGQQAVEGLRKLVTGTPVLCRPRSGKTDLSDCYVGGKHLSERMVWAGWALACRYGTADFSGSESSPRFIAVGLWRGGFEPPTPVDQCAR</sequence>